<dbReference type="InterPro" id="IPR012338">
    <property type="entry name" value="Beta-lactam/transpept-like"/>
</dbReference>
<dbReference type="EMBL" id="BARU01047197">
    <property type="protein sequence ID" value="GAH97267.1"/>
    <property type="molecule type" value="Genomic_DNA"/>
</dbReference>
<comment type="caution">
    <text evidence="2">The sequence shown here is derived from an EMBL/GenBank/DDBJ whole genome shotgun (WGS) entry which is preliminary data.</text>
</comment>
<dbReference type="PANTHER" id="PTHR43283">
    <property type="entry name" value="BETA-LACTAMASE-RELATED"/>
    <property type="match status" value="1"/>
</dbReference>
<dbReference type="SUPFAM" id="SSF56601">
    <property type="entry name" value="beta-lactamase/transpeptidase-like"/>
    <property type="match status" value="1"/>
</dbReference>
<accession>X1JT57</accession>
<sequence>MLDKLEKYVQSVMKERNHTGCSVAVVKDDEVIWTKGFGYANLEKKIPVTPETIFRCASVTKPVVTTG</sequence>
<name>X1JT57_9ZZZZ</name>
<reference evidence="2" key="1">
    <citation type="journal article" date="2014" name="Front. Microbiol.">
        <title>High frequency of phylogenetically diverse reductive dehalogenase-homologous genes in deep subseafloor sedimentary metagenomes.</title>
        <authorList>
            <person name="Kawai M."/>
            <person name="Futagami T."/>
            <person name="Toyoda A."/>
            <person name="Takaki Y."/>
            <person name="Nishi S."/>
            <person name="Hori S."/>
            <person name="Arai W."/>
            <person name="Tsubouchi T."/>
            <person name="Morono Y."/>
            <person name="Uchiyama I."/>
            <person name="Ito T."/>
            <person name="Fujiyama A."/>
            <person name="Inagaki F."/>
            <person name="Takami H."/>
        </authorList>
    </citation>
    <scope>NUCLEOTIDE SEQUENCE</scope>
    <source>
        <strain evidence="2">Expedition CK06-06</strain>
    </source>
</reference>
<proteinExistence type="predicted"/>
<protein>
    <recommendedName>
        <fullName evidence="1">Beta-lactamase-related domain-containing protein</fullName>
    </recommendedName>
</protein>
<gene>
    <name evidence="2" type="ORF">S03H2_70832</name>
</gene>
<dbReference type="Gene3D" id="3.40.710.10">
    <property type="entry name" value="DD-peptidase/beta-lactamase superfamily"/>
    <property type="match status" value="1"/>
</dbReference>
<dbReference type="InterPro" id="IPR050789">
    <property type="entry name" value="Diverse_Enzym_Activities"/>
</dbReference>
<evidence type="ECO:0000313" key="2">
    <source>
        <dbReference type="EMBL" id="GAH97267.1"/>
    </source>
</evidence>
<evidence type="ECO:0000259" key="1">
    <source>
        <dbReference type="Pfam" id="PF00144"/>
    </source>
</evidence>
<feature type="non-terminal residue" evidence="2">
    <location>
        <position position="67"/>
    </location>
</feature>
<dbReference type="InterPro" id="IPR001466">
    <property type="entry name" value="Beta-lactam-related"/>
</dbReference>
<organism evidence="2">
    <name type="scientific">marine sediment metagenome</name>
    <dbReference type="NCBI Taxonomy" id="412755"/>
    <lineage>
        <taxon>unclassified sequences</taxon>
        <taxon>metagenomes</taxon>
        <taxon>ecological metagenomes</taxon>
    </lineage>
</organism>
<dbReference type="Pfam" id="PF00144">
    <property type="entry name" value="Beta-lactamase"/>
    <property type="match status" value="1"/>
</dbReference>
<dbReference type="AlphaFoldDB" id="X1JT57"/>
<feature type="domain" description="Beta-lactamase-related" evidence="1">
    <location>
        <begin position="5"/>
        <end position="66"/>
    </location>
</feature>